<protein>
    <recommendedName>
        <fullName evidence="5">Capsule biosynthesis protein</fullName>
    </recommendedName>
</protein>
<keyword evidence="2" id="KW-0812">Transmembrane</keyword>
<evidence type="ECO:0000313" key="3">
    <source>
        <dbReference type="EMBL" id="WGL16386.1"/>
    </source>
</evidence>
<reference evidence="3 4" key="1">
    <citation type="submission" date="2023-02" db="EMBL/GenBank/DDBJ databases">
        <title>Description and genomic characterization of Microbulbifer bruguierae sp. nov., isolated from the sediment of mangrove plant Bruguiera sexangula.</title>
        <authorList>
            <person name="Long M."/>
        </authorList>
    </citation>
    <scope>NUCLEOTIDE SEQUENCE [LARGE SCALE GENOMIC DNA]</scope>
    <source>
        <strain evidence="3 4">H12</strain>
    </source>
</reference>
<dbReference type="PROSITE" id="PS51421">
    <property type="entry name" value="RAS"/>
    <property type="match status" value="1"/>
</dbReference>
<proteinExistence type="predicted"/>
<evidence type="ECO:0008006" key="5">
    <source>
        <dbReference type="Google" id="ProtNLM"/>
    </source>
</evidence>
<feature type="transmembrane region" description="Helical" evidence="2">
    <location>
        <begin position="55"/>
        <end position="76"/>
    </location>
</feature>
<feature type="transmembrane region" description="Helical" evidence="2">
    <location>
        <begin position="388"/>
        <end position="409"/>
    </location>
</feature>
<accession>A0ABY8NBU1</accession>
<name>A0ABY8NBU1_9GAMM</name>
<evidence type="ECO:0000256" key="2">
    <source>
        <dbReference type="SAM" id="Phobius"/>
    </source>
</evidence>
<keyword evidence="1" id="KW-0175">Coiled coil</keyword>
<dbReference type="InterPro" id="IPR050445">
    <property type="entry name" value="Bact_polysacc_biosynth/exp"/>
</dbReference>
<dbReference type="Proteomes" id="UP001236500">
    <property type="component" value="Chromosome"/>
</dbReference>
<organism evidence="3 4">
    <name type="scientific">Microbulbifer bruguierae</name>
    <dbReference type="NCBI Taxonomy" id="3029061"/>
    <lineage>
        <taxon>Bacteria</taxon>
        <taxon>Pseudomonadati</taxon>
        <taxon>Pseudomonadota</taxon>
        <taxon>Gammaproteobacteria</taxon>
        <taxon>Cellvibrionales</taxon>
        <taxon>Microbulbiferaceae</taxon>
        <taxon>Microbulbifer</taxon>
    </lineage>
</organism>
<sequence length="417" mass="46778">MKSGESASVQPPQNRSLPKLKHAANTVKGVFARIAQNEPTVGTEKKASRQGWRRWQGLILFVLVPLLLVGGYYLFWVSERFVSTTQIIVKENGSEETISSSLGFLVPGGISESQDAYLVVNYVQSLDMALALDKKLELGSYYKSDQYDFFSRLAGDASQEDFLKYYREHVSATFDEKTGIITISAQAFEPEFARRQVELLKSQSEDFVNELSNQLAFKQVEFVRKELDRAKDKLRTAKEQVLSFQNRHQMVSPEAAAQGVSGIIQGMEARLSGLRTQLTASKAYLNSDSSKVVSIQTEIEALESQIEQEKVRLVGEVQEPVENEGERLNSLSAEFQNLQLEMQFAMDAYQTALKGLETARMEASNNLKHLMTVTSPSLPEEAEFPRKLYNLISLAVVLLLLYGIGKMLVASIRDHRI</sequence>
<keyword evidence="2" id="KW-0472">Membrane</keyword>
<evidence type="ECO:0000256" key="1">
    <source>
        <dbReference type="SAM" id="Coils"/>
    </source>
</evidence>
<keyword evidence="2" id="KW-1133">Transmembrane helix</keyword>
<dbReference type="EMBL" id="CP118605">
    <property type="protein sequence ID" value="WGL16386.1"/>
    <property type="molecule type" value="Genomic_DNA"/>
</dbReference>
<dbReference type="PANTHER" id="PTHR32309">
    <property type="entry name" value="TYROSINE-PROTEIN KINASE"/>
    <property type="match status" value="1"/>
</dbReference>
<feature type="coiled-coil region" evidence="1">
    <location>
        <begin position="292"/>
        <end position="366"/>
    </location>
</feature>
<feature type="coiled-coil region" evidence="1">
    <location>
        <begin position="213"/>
        <end position="247"/>
    </location>
</feature>
<evidence type="ECO:0000313" key="4">
    <source>
        <dbReference type="Proteomes" id="UP001236500"/>
    </source>
</evidence>
<gene>
    <name evidence="3" type="ORF">PVT68_16675</name>
</gene>
<dbReference type="InterPro" id="IPR001806">
    <property type="entry name" value="Small_GTPase"/>
</dbReference>
<dbReference type="RefSeq" id="WP_280320067.1">
    <property type="nucleotide sequence ID" value="NZ_CP118605.1"/>
</dbReference>
<keyword evidence="4" id="KW-1185">Reference proteome</keyword>
<dbReference type="PANTHER" id="PTHR32309:SF13">
    <property type="entry name" value="FERRIC ENTEROBACTIN TRANSPORT PROTEIN FEPE"/>
    <property type="match status" value="1"/>
</dbReference>